<dbReference type="EMBL" id="JAWDGP010005477">
    <property type="protein sequence ID" value="KAK3756752.1"/>
    <property type="molecule type" value="Genomic_DNA"/>
</dbReference>
<proteinExistence type="predicted"/>
<dbReference type="Proteomes" id="UP001283361">
    <property type="component" value="Unassembled WGS sequence"/>
</dbReference>
<keyword evidence="1" id="KW-0175">Coiled coil</keyword>
<keyword evidence="3" id="KW-1185">Reference proteome</keyword>
<dbReference type="AlphaFoldDB" id="A0AAE1D4A5"/>
<protein>
    <submittedName>
        <fullName evidence="2">Uncharacterized protein</fullName>
    </submittedName>
</protein>
<evidence type="ECO:0000313" key="2">
    <source>
        <dbReference type="EMBL" id="KAK3756752.1"/>
    </source>
</evidence>
<evidence type="ECO:0000256" key="1">
    <source>
        <dbReference type="SAM" id="Coils"/>
    </source>
</evidence>
<evidence type="ECO:0000313" key="3">
    <source>
        <dbReference type="Proteomes" id="UP001283361"/>
    </source>
</evidence>
<comment type="caution">
    <text evidence="2">The sequence shown here is derived from an EMBL/GenBank/DDBJ whole genome shotgun (WGS) entry which is preliminary data.</text>
</comment>
<accession>A0AAE1D4A5</accession>
<gene>
    <name evidence="2" type="ORF">RRG08_018474</name>
</gene>
<name>A0AAE1D4A5_9GAST</name>
<organism evidence="2 3">
    <name type="scientific">Elysia crispata</name>
    <name type="common">lettuce slug</name>
    <dbReference type="NCBI Taxonomy" id="231223"/>
    <lineage>
        <taxon>Eukaryota</taxon>
        <taxon>Metazoa</taxon>
        <taxon>Spiralia</taxon>
        <taxon>Lophotrochozoa</taxon>
        <taxon>Mollusca</taxon>
        <taxon>Gastropoda</taxon>
        <taxon>Heterobranchia</taxon>
        <taxon>Euthyneura</taxon>
        <taxon>Panpulmonata</taxon>
        <taxon>Sacoglossa</taxon>
        <taxon>Placobranchoidea</taxon>
        <taxon>Plakobranchidae</taxon>
        <taxon>Elysia</taxon>
    </lineage>
</organism>
<reference evidence="2" key="1">
    <citation type="journal article" date="2023" name="G3 (Bethesda)">
        <title>A reference genome for the long-term kleptoplast-retaining sea slug Elysia crispata morphotype clarki.</title>
        <authorList>
            <person name="Eastman K.E."/>
            <person name="Pendleton A.L."/>
            <person name="Shaikh M.A."/>
            <person name="Suttiyut T."/>
            <person name="Ogas R."/>
            <person name="Tomko P."/>
            <person name="Gavelis G."/>
            <person name="Widhalm J.R."/>
            <person name="Wisecaver J.H."/>
        </authorList>
    </citation>
    <scope>NUCLEOTIDE SEQUENCE</scope>
    <source>
        <strain evidence="2">ECLA1</strain>
    </source>
</reference>
<feature type="coiled-coil region" evidence="1">
    <location>
        <begin position="56"/>
        <end position="110"/>
    </location>
</feature>
<sequence>MKLRTLQRKHTREKCALQKKLVGLKSDIAVVNHTLSDRGLKLKAVNKHVERKKEIESRLRTKRAKLKSEMNGLTRRLDREKKFAEKNKEIEELKKEIRALKGKVKDLKDTNDYLISCLEDGDENETDECVHGKMYDTNMKKASYRAILAQVGNLLQTVVGTLTKSTVVKTPSKSTAARMTHELSVLSSIQTVECLLQASVATISWDATTELGHHINEVHIRMADGRTHTISINRLAGGKAEDYSNHGVKAIEEMCQTYADFHGMSFAVVHGIVLSKILSALTDRAVVNHKACQLINLHFGLELIEMNCNMHVLDGFANEVGSALKLLDTKTRLDIVSQN</sequence>